<feature type="repeat" description="WD" evidence="3">
    <location>
        <begin position="1280"/>
        <end position="1321"/>
    </location>
</feature>
<reference evidence="6 7" key="1">
    <citation type="journal article" date="2021" name="Environ. Microbiol.">
        <title>Gene family expansions and transcriptome signatures uncover fungal adaptations to wood decay.</title>
        <authorList>
            <person name="Hage H."/>
            <person name="Miyauchi S."/>
            <person name="Viragh M."/>
            <person name="Drula E."/>
            <person name="Min B."/>
            <person name="Chaduli D."/>
            <person name="Navarro D."/>
            <person name="Favel A."/>
            <person name="Norest M."/>
            <person name="Lesage-Meessen L."/>
            <person name="Balint B."/>
            <person name="Merenyi Z."/>
            <person name="de Eugenio L."/>
            <person name="Morin E."/>
            <person name="Martinez A.T."/>
            <person name="Baldrian P."/>
            <person name="Stursova M."/>
            <person name="Martinez M.J."/>
            <person name="Novotny C."/>
            <person name="Magnuson J.K."/>
            <person name="Spatafora J.W."/>
            <person name="Maurice S."/>
            <person name="Pangilinan J."/>
            <person name="Andreopoulos W."/>
            <person name="LaButti K."/>
            <person name="Hundley H."/>
            <person name="Na H."/>
            <person name="Kuo A."/>
            <person name="Barry K."/>
            <person name="Lipzen A."/>
            <person name="Henrissat B."/>
            <person name="Riley R."/>
            <person name="Ahrendt S."/>
            <person name="Nagy L.G."/>
            <person name="Grigoriev I.V."/>
            <person name="Martin F."/>
            <person name="Rosso M.N."/>
        </authorList>
    </citation>
    <scope>NUCLEOTIDE SEQUENCE [LARGE SCALE GENOMIC DNA]</scope>
    <source>
        <strain evidence="6 7">CIRM-BRFM 1785</strain>
    </source>
</reference>
<dbReference type="Pfam" id="PF00400">
    <property type="entry name" value="WD40"/>
    <property type="match status" value="7"/>
</dbReference>
<feature type="region of interest" description="Disordered" evidence="4">
    <location>
        <begin position="85"/>
        <end position="107"/>
    </location>
</feature>
<dbReference type="RefSeq" id="XP_047777426.1">
    <property type="nucleotide sequence ID" value="XM_047916495.1"/>
</dbReference>
<proteinExistence type="predicted"/>
<dbReference type="SUPFAM" id="SSF82171">
    <property type="entry name" value="DPP6 N-terminal domain-like"/>
    <property type="match status" value="1"/>
</dbReference>
<dbReference type="PROSITE" id="PS00678">
    <property type="entry name" value="WD_REPEATS_1"/>
    <property type="match status" value="4"/>
</dbReference>
<feature type="repeat" description="WD" evidence="3">
    <location>
        <begin position="1609"/>
        <end position="1642"/>
    </location>
</feature>
<dbReference type="EMBL" id="JADCUA010000014">
    <property type="protein sequence ID" value="KAH9834940.1"/>
    <property type="molecule type" value="Genomic_DNA"/>
</dbReference>
<feature type="compositionally biased region" description="Polar residues" evidence="4">
    <location>
        <begin position="167"/>
        <end position="177"/>
    </location>
</feature>
<dbReference type="InterPro" id="IPR036322">
    <property type="entry name" value="WD40_repeat_dom_sf"/>
</dbReference>
<evidence type="ECO:0000256" key="1">
    <source>
        <dbReference type="ARBA" id="ARBA00022574"/>
    </source>
</evidence>
<feature type="repeat" description="WD" evidence="3">
    <location>
        <begin position="1236"/>
        <end position="1277"/>
    </location>
</feature>
<dbReference type="PRINTS" id="PR00320">
    <property type="entry name" value="GPROTEINBRPT"/>
</dbReference>
<organism evidence="6 7">
    <name type="scientific">Rhodofomes roseus</name>
    <dbReference type="NCBI Taxonomy" id="34475"/>
    <lineage>
        <taxon>Eukaryota</taxon>
        <taxon>Fungi</taxon>
        <taxon>Dikarya</taxon>
        <taxon>Basidiomycota</taxon>
        <taxon>Agaricomycotina</taxon>
        <taxon>Agaricomycetes</taxon>
        <taxon>Polyporales</taxon>
        <taxon>Rhodofomes</taxon>
    </lineage>
</organism>
<feature type="repeat" description="WD" evidence="3">
    <location>
        <begin position="1327"/>
        <end position="1368"/>
    </location>
</feature>
<dbReference type="CDD" id="cd00200">
    <property type="entry name" value="WD40"/>
    <property type="match status" value="2"/>
</dbReference>
<dbReference type="PANTHER" id="PTHR19879:SF9">
    <property type="entry name" value="TRANSCRIPTION INITIATION FACTOR TFIID SUBUNIT 5"/>
    <property type="match status" value="1"/>
</dbReference>
<dbReference type="InterPro" id="IPR027417">
    <property type="entry name" value="P-loop_NTPase"/>
</dbReference>
<keyword evidence="2" id="KW-0677">Repeat</keyword>
<dbReference type="PROSITE" id="PS50082">
    <property type="entry name" value="WD_REPEATS_2"/>
    <property type="match status" value="6"/>
</dbReference>
<dbReference type="InterPro" id="IPR019775">
    <property type="entry name" value="WD40_repeat_CS"/>
</dbReference>
<keyword evidence="1 3" id="KW-0853">WD repeat</keyword>
<evidence type="ECO:0000313" key="6">
    <source>
        <dbReference type="EMBL" id="KAH9834940.1"/>
    </source>
</evidence>
<evidence type="ECO:0000259" key="5">
    <source>
        <dbReference type="Pfam" id="PF24883"/>
    </source>
</evidence>
<dbReference type="Pfam" id="PF24883">
    <property type="entry name" value="NPHP3_N"/>
    <property type="match status" value="1"/>
</dbReference>
<dbReference type="SUPFAM" id="SSF52540">
    <property type="entry name" value="P-loop containing nucleoside triphosphate hydrolases"/>
    <property type="match status" value="1"/>
</dbReference>
<dbReference type="InterPro" id="IPR056884">
    <property type="entry name" value="NPHP3-like_N"/>
</dbReference>
<sequence length="1734" mass="189216">MCNGLRTTRYKPRILYPRKHSCQFEFNLCSQVVISTYHPRSPRAGLALTLIVAFASPVQFRFPTSTAMTEKRKGGKKRFLDVLRRPQSSTPAQAPRPASPASTAEGSHRLTSLLHWRHLSPSLQIPRSRSLSSIRGKFTSQEVGPQAHSLLEHSDTLLPAGTPGSDALSSGDDQPANSGDPRSRSPPSSSTRRASTSRAVRPQADSLLEHSDVHWEAGTSDFDALSSTSKPADPSPSVKSTAAGMTGLAVFKRVLEVTEGVAEVFPPLKLAVGGLLGILDWVETVVDVHEKLKSIAEKVSFMTTILKKYQSLPPDSQAEMRECAKKVADMIDRVTNVVREKRERYIITRIALAPADVDEVERQLRVVGDATDLFLVGSSQPEYTMSLLTRMQMLVSVRQIEGLGELRTLNQSSDAKLDNLVQLALMQRLDPIVSAHHDAMHIPSCTEKTRIQLLDDIYTWALADARPIFILNGAAGTGKSTVAKTVCAALEGKSRLGGSFFCSRGGKAGQQDVESIFHTLAYFLSHYSPTFAAEVAKALQDAPDVAKFVIKKQFDVLIARPAKIAFTTADAAPVLVIDAVDELEWPRSNSSPTPKDLLDVIVDQAPQLHLKFVVTSRPEAGLWEAFGPPDSDSRRKHVRLHDIPRFVVDADVLRYLTVELKVIPASKDHISTLAARSQGLFIYAATACKYIKARNASPGTRLQALTSARATALTGIDEMYDYILEEALQGLENSEVEVVLRCLHAIVCVPNPFSVLEFAHLLRLTPDQVRYALVALHSVINVPDPDDDHGFLTTYHASFPDYLTTRTRSGSKRWAADTGATHLDVFLGCNKIMETGLFFNVSGCSTSYASNAKQPSRHALPSYLAIVYACRFWIEHLTMSSISEERATQDVSAFFGKQFLYWLEVLSICNHADVASSLVKRLEVWLRDKQTTRSTENADVSRCLRLLLDAYDFLIRFRTPIVNSAPHIYISALAFTPPESEIGQAYLGLLERGLKVDTAERLTPLPLLKIHEHSRESSRRAIAFSADSSWIVSAADDGVRRWDARTGESIGQPRQGPDVPHPLLALSPDGSHAVSWDAWYSSAVHIWDTTLDRPNGRSLKVPMDATSDSVVLVFSPDGKCVAAGITMPKGRDFAICKWDADTGDPIGQLLELAGSACDHKFESIAFAPNGKRIFAVFEWIEKTGLWDAETGAEIAAPSDSSAATFSPDSAFVVYGEVRGAIDVRDAETGDAIGQPIQGHTEGVLSLAFSPNGKFIASGSEDTTVRVWSFEHGRLAGHRVLKGHTASVVSVVFSPDGRLLASTSENGEICIWDAAQTTTGHTNSFGERPGHTGGVRSVAFSPDGRQLASASRDGTVRVWDAHTGAAIGEPLLGLGHDCGCWPIAIAFLVNDNKINLVSCSNWPHSKDYDGHRGPAINVWDMETSNSGERPHNGYWGKDGTRACALSPDGKRIALESEGQEESSTEIIESAKGAHIVDLDMSSQADRSLSATVTFSLDGRFIAACFYDDTIRVWETDTGTRVAPPLEADKWRGDRVALSPDGKLLAYGSDYSVHVRIWNLETHIEQSGIEDAGTVASLAFSPDGKHLASASYDGTVRVWDAQTGALVLPPLTGHTDTVWSVAFSPDARHIATCSDDDTIRIWDVTVGASHAPVIVTGSGSPSLVDLWESRGAKFDMTEDGWIVGPHKELFLWIPPDYRTGLVWRRMTAIIIGIHSVRLDLRDFAHGSTWTECWGSA</sequence>
<evidence type="ECO:0000256" key="3">
    <source>
        <dbReference type="PROSITE-ProRule" id="PRU00221"/>
    </source>
</evidence>
<feature type="compositionally biased region" description="Low complexity" evidence="4">
    <location>
        <begin position="185"/>
        <end position="202"/>
    </location>
</feature>
<feature type="region of interest" description="Disordered" evidence="4">
    <location>
        <begin position="155"/>
        <end position="208"/>
    </location>
</feature>
<dbReference type="SUPFAM" id="SSF50978">
    <property type="entry name" value="WD40 repeat-like"/>
    <property type="match status" value="1"/>
</dbReference>
<dbReference type="GeneID" id="71997227"/>
<dbReference type="InterPro" id="IPR001680">
    <property type="entry name" value="WD40_rpt"/>
</dbReference>
<name>A0ABQ8KCW4_9APHY</name>
<comment type="caution">
    <text evidence="6">The sequence shown here is derived from an EMBL/GenBank/DDBJ whole genome shotgun (WGS) entry which is preliminary data.</text>
</comment>
<feature type="compositionally biased region" description="Low complexity" evidence="4">
    <location>
        <begin position="86"/>
        <end position="104"/>
    </location>
</feature>
<feature type="domain" description="Nephrocystin 3-like N-terminal" evidence="5">
    <location>
        <begin position="458"/>
        <end position="617"/>
    </location>
</feature>
<feature type="repeat" description="WD" evidence="3">
    <location>
        <begin position="1573"/>
        <end position="1607"/>
    </location>
</feature>
<dbReference type="PANTHER" id="PTHR19879">
    <property type="entry name" value="TRANSCRIPTION INITIATION FACTOR TFIID"/>
    <property type="match status" value="1"/>
</dbReference>
<evidence type="ECO:0000313" key="7">
    <source>
        <dbReference type="Proteomes" id="UP000814176"/>
    </source>
</evidence>
<gene>
    <name evidence="6" type="ORF">C8Q71DRAFT_132967</name>
</gene>
<feature type="repeat" description="WD" evidence="3">
    <location>
        <begin position="1481"/>
        <end position="1522"/>
    </location>
</feature>
<evidence type="ECO:0000256" key="2">
    <source>
        <dbReference type="ARBA" id="ARBA00022737"/>
    </source>
</evidence>
<dbReference type="InterPro" id="IPR015943">
    <property type="entry name" value="WD40/YVTN_repeat-like_dom_sf"/>
</dbReference>
<dbReference type="Proteomes" id="UP000814176">
    <property type="component" value="Unassembled WGS sequence"/>
</dbReference>
<dbReference type="PROSITE" id="PS50294">
    <property type="entry name" value="WD_REPEATS_REGION"/>
    <property type="match status" value="5"/>
</dbReference>
<dbReference type="InterPro" id="IPR020472">
    <property type="entry name" value="WD40_PAC1"/>
</dbReference>
<accession>A0ABQ8KCW4</accession>
<keyword evidence="7" id="KW-1185">Reference proteome</keyword>
<dbReference type="SMART" id="SM00320">
    <property type="entry name" value="WD40"/>
    <property type="match status" value="8"/>
</dbReference>
<dbReference type="Gene3D" id="2.130.10.10">
    <property type="entry name" value="YVTN repeat-like/Quinoprotein amine dehydrogenase"/>
    <property type="match status" value="4"/>
</dbReference>
<evidence type="ECO:0000256" key="4">
    <source>
        <dbReference type="SAM" id="MobiDB-lite"/>
    </source>
</evidence>
<protein>
    <recommendedName>
        <fullName evidence="5">Nephrocystin 3-like N-terminal domain-containing protein</fullName>
    </recommendedName>
</protein>